<feature type="compositionally biased region" description="Polar residues" evidence="5">
    <location>
        <begin position="94"/>
        <end position="103"/>
    </location>
</feature>
<accession>A0A2A9P6L8</accession>
<feature type="transmembrane region" description="Helical" evidence="6">
    <location>
        <begin position="365"/>
        <end position="383"/>
    </location>
</feature>
<feature type="domain" description="EamA" evidence="7">
    <location>
        <begin position="296"/>
        <end position="437"/>
    </location>
</feature>
<dbReference type="PANTHER" id="PTHR22911:SF6">
    <property type="entry name" value="SOLUTE CARRIER FAMILY 35 MEMBER G1"/>
    <property type="match status" value="1"/>
</dbReference>
<dbReference type="GO" id="GO:0016020">
    <property type="term" value="C:membrane"/>
    <property type="evidence" value="ECO:0007669"/>
    <property type="project" value="UniProtKB-SubCell"/>
</dbReference>
<evidence type="ECO:0000313" key="9">
    <source>
        <dbReference type="Proteomes" id="UP000037136"/>
    </source>
</evidence>
<evidence type="ECO:0000256" key="2">
    <source>
        <dbReference type="ARBA" id="ARBA00022692"/>
    </source>
</evidence>
<evidence type="ECO:0000256" key="3">
    <source>
        <dbReference type="ARBA" id="ARBA00022989"/>
    </source>
</evidence>
<keyword evidence="9" id="KW-1185">Reference proteome</keyword>
<keyword evidence="3 6" id="KW-1133">Transmembrane helix</keyword>
<dbReference type="InterPro" id="IPR000620">
    <property type="entry name" value="EamA_dom"/>
</dbReference>
<evidence type="ECO:0000256" key="5">
    <source>
        <dbReference type="SAM" id="MobiDB-lite"/>
    </source>
</evidence>
<feature type="domain" description="EamA" evidence="7">
    <location>
        <begin position="137"/>
        <end position="252"/>
    </location>
</feature>
<dbReference type="STRING" id="268505.A0A2A9P6L8"/>
<feature type="compositionally biased region" description="Basic and acidic residues" evidence="5">
    <location>
        <begin position="62"/>
        <end position="80"/>
    </location>
</feature>
<evidence type="ECO:0000256" key="4">
    <source>
        <dbReference type="ARBA" id="ARBA00023136"/>
    </source>
</evidence>
<feature type="region of interest" description="Disordered" evidence="5">
    <location>
        <begin position="41"/>
        <end position="109"/>
    </location>
</feature>
<name>A0A2A9P6L8_OPHUN</name>
<feature type="transmembrane region" description="Helical" evidence="6">
    <location>
        <begin position="294"/>
        <end position="314"/>
    </location>
</feature>
<keyword evidence="4 6" id="KW-0472">Membrane</keyword>
<feature type="transmembrane region" description="Helical" evidence="6">
    <location>
        <begin position="180"/>
        <end position="200"/>
    </location>
</feature>
<dbReference type="PANTHER" id="PTHR22911">
    <property type="entry name" value="ACYL-MALONYL CONDENSING ENZYME-RELATED"/>
    <property type="match status" value="1"/>
</dbReference>
<keyword evidence="2 6" id="KW-0812">Transmembrane</keyword>
<feature type="transmembrane region" description="Helical" evidence="6">
    <location>
        <begin position="420"/>
        <end position="440"/>
    </location>
</feature>
<evidence type="ECO:0000313" key="8">
    <source>
        <dbReference type="EMBL" id="PFH57155.1"/>
    </source>
</evidence>
<organism evidence="8 9">
    <name type="scientific">Ophiocordyceps unilateralis</name>
    <name type="common">Zombie-ant fungus</name>
    <name type="synonym">Torrubia unilateralis</name>
    <dbReference type="NCBI Taxonomy" id="268505"/>
    <lineage>
        <taxon>Eukaryota</taxon>
        <taxon>Fungi</taxon>
        <taxon>Dikarya</taxon>
        <taxon>Ascomycota</taxon>
        <taxon>Pezizomycotina</taxon>
        <taxon>Sordariomycetes</taxon>
        <taxon>Hypocreomycetidae</taxon>
        <taxon>Hypocreales</taxon>
        <taxon>Ophiocordycipitaceae</taxon>
        <taxon>Ophiocordyceps</taxon>
    </lineage>
</organism>
<evidence type="ECO:0000259" key="7">
    <source>
        <dbReference type="Pfam" id="PF00892"/>
    </source>
</evidence>
<feature type="transmembrane region" description="Helical" evidence="6">
    <location>
        <begin position="326"/>
        <end position="345"/>
    </location>
</feature>
<evidence type="ECO:0000256" key="6">
    <source>
        <dbReference type="SAM" id="Phobius"/>
    </source>
</evidence>
<reference evidence="8 9" key="2">
    <citation type="journal article" date="2017" name="Sci. Rep.">
        <title>Ant-infecting Ophiocordyceps genomes reveal a high diversity of potential behavioral manipulation genes and a possible major role for enterotoxins.</title>
        <authorList>
            <person name="de Bekker C."/>
            <person name="Ohm R.A."/>
            <person name="Evans H.C."/>
            <person name="Brachmann A."/>
            <person name="Hughes D.P."/>
        </authorList>
    </citation>
    <scope>NUCLEOTIDE SEQUENCE [LARGE SCALE GENOMIC DNA]</scope>
    <source>
        <strain evidence="8 9">SC16a</strain>
    </source>
</reference>
<protein>
    <recommendedName>
        <fullName evidence="7">EamA domain-containing protein</fullName>
    </recommendedName>
</protein>
<dbReference type="OrthoDB" id="306876at2759"/>
<dbReference type="AlphaFoldDB" id="A0A2A9P6L8"/>
<feature type="transmembrane region" description="Helical" evidence="6">
    <location>
        <begin position="116"/>
        <end position="137"/>
    </location>
</feature>
<feature type="transmembrane region" description="Helical" evidence="6">
    <location>
        <begin position="212"/>
        <end position="229"/>
    </location>
</feature>
<evidence type="ECO:0000256" key="1">
    <source>
        <dbReference type="ARBA" id="ARBA00004141"/>
    </source>
</evidence>
<comment type="caution">
    <text evidence="8">The sequence shown here is derived from an EMBL/GenBank/DDBJ whole genome shotgun (WGS) entry which is preliminary data.</text>
</comment>
<dbReference type="Proteomes" id="UP000037136">
    <property type="component" value="Unassembled WGS sequence"/>
</dbReference>
<feature type="transmembrane region" description="Helical" evidence="6">
    <location>
        <begin position="395"/>
        <end position="414"/>
    </location>
</feature>
<feature type="region of interest" description="Disordered" evidence="5">
    <location>
        <begin position="262"/>
        <end position="282"/>
    </location>
</feature>
<sequence length="488" mass="52330">MASYGGGRGTNVHGRRVKFCVWMHPFRDGLALHVPPLSSAATRPTGGFQPELSHRSPSAATHAKDEAHQRRSSSSHELRLRSPASPPDVVKQQPLLSEDSSPASPRPRRFWSRNGAAALVALSQLFGALMNLSVRLLELEGSGMHPIQVLLFRHGLATVFCLSYLWWTKAPDGALGKRQVRWLLLARGITGFVSIFSMWYSMIYLPLADATVITFLAPGIAGLLCGFILREPFTGTERLATAVALLGVILIAQPVALFSDPGAPQKDSKPSPSSSPSSSQEGFSNAAAAADERLFAVGVALLGVMGTAGAFTTLRAISKRTHPMVSINFLGMSCTAICVLVLALAPALDVGQPGLRWVSPTASRQWLLLISLGTLGFASQYLLTVGLAADTSNRANAMVYTHMLFAVVFDRWVFGHRMQLMSVLGCALILGSAVGVVVFVRKPSPSPVPSPLPRDDVETGRSSGLFAMVFRWPKLLAVDGAQRREDSA</sequence>
<reference evidence="8 9" key="1">
    <citation type="journal article" date="2015" name="BMC Genomics">
        <title>Gene expression during zombie ant biting behavior reflects the complexity underlying fungal parasitic behavioral manipulation.</title>
        <authorList>
            <person name="de Bekker C."/>
            <person name="Ohm R.A."/>
            <person name="Loreto R.G."/>
            <person name="Sebastian A."/>
            <person name="Albert I."/>
            <person name="Merrow M."/>
            <person name="Brachmann A."/>
            <person name="Hughes D.P."/>
        </authorList>
    </citation>
    <scope>NUCLEOTIDE SEQUENCE [LARGE SCALE GENOMIC DNA]</scope>
    <source>
        <strain evidence="8 9">SC16a</strain>
    </source>
</reference>
<comment type="subcellular location">
    <subcellularLocation>
        <location evidence="1">Membrane</location>
        <topology evidence="1">Multi-pass membrane protein</topology>
    </subcellularLocation>
</comment>
<gene>
    <name evidence="8" type="ORF">XA68_15429</name>
</gene>
<dbReference type="Pfam" id="PF00892">
    <property type="entry name" value="EamA"/>
    <property type="match status" value="2"/>
</dbReference>
<dbReference type="EMBL" id="LAZP02000447">
    <property type="protein sequence ID" value="PFH57155.1"/>
    <property type="molecule type" value="Genomic_DNA"/>
</dbReference>
<proteinExistence type="predicted"/>
<feature type="transmembrane region" description="Helical" evidence="6">
    <location>
        <begin position="149"/>
        <end position="168"/>
    </location>
</feature>
<feature type="transmembrane region" description="Helical" evidence="6">
    <location>
        <begin position="241"/>
        <end position="259"/>
    </location>
</feature>
<dbReference type="SUPFAM" id="SSF103481">
    <property type="entry name" value="Multidrug resistance efflux transporter EmrE"/>
    <property type="match status" value="2"/>
</dbReference>
<feature type="compositionally biased region" description="Low complexity" evidence="5">
    <location>
        <begin position="270"/>
        <end position="279"/>
    </location>
</feature>
<dbReference type="InterPro" id="IPR037185">
    <property type="entry name" value="EmrE-like"/>
</dbReference>